<feature type="transmembrane region" description="Helical" evidence="1">
    <location>
        <begin position="61"/>
        <end position="80"/>
    </location>
</feature>
<gene>
    <name evidence="2" type="ORF">SAMN05421882_10246</name>
</gene>
<evidence type="ECO:0000313" key="3">
    <source>
        <dbReference type="Proteomes" id="UP000183454"/>
    </source>
</evidence>
<dbReference type="AlphaFoldDB" id="A0A1H2VTX1"/>
<evidence type="ECO:0000313" key="2">
    <source>
        <dbReference type="EMBL" id="SDW71803.1"/>
    </source>
</evidence>
<sequence>MNKSILPGKGEITKWLESIILTILLPVIGYAIDSLDPFFVNYHFPWLILAPLLIALRHGLAYGIVSTTVLVGIITTGFLFDWQEVPFFPKEMIVGLLLVTIISAEFHETWVRRIKFLESKYNHINARMDKFTREYHLLKGSHRQLELHVASQAKSLRSFLHDLERHILSLEKNEGEPLKGIGASILKLFGDFASVQIAAIYAITDDERKEINPEPVAYLGHAPPLLISDPLVKEALKTGLVASIKLENENAMDTPETLVAIPLIDVYQKIWGLVVVNEMPLFALQESTMDLFAVLGGSIGDLVKRRAEAYSYIDDKGKDVELKLRRVLNEIKLLKTSAMLIGAIIDSEEVQNKYLTRFQANLRGVDKIWIFNEEQNYKTYLILLPYTNENGANEFLNRIGLSELLAKKVCNESNTKGAGYHDSEVSLNIWSLNNKTSLKKLVSEIFQFYKKRTAYFDIQR</sequence>
<keyword evidence="1" id="KW-0812">Transmembrane</keyword>
<protein>
    <submittedName>
        <fullName evidence="2">PelD GGDEF domain-containing protein</fullName>
    </submittedName>
</protein>
<keyword evidence="1" id="KW-1133">Transmembrane helix</keyword>
<dbReference type="Proteomes" id="UP000183454">
    <property type="component" value="Unassembled WGS sequence"/>
</dbReference>
<accession>A0A1H2VTX1</accession>
<dbReference type="InterPro" id="IPR038367">
    <property type="entry name" value="PelD_GGDEF_sf"/>
</dbReference>
<dbReference type="EMBL" id="FNNH01000024">
    <property type="protein sequence ID" value="SDW71803.1"/>
    <property type="molecule type" value="Genomic_DNA"/>
</dbReference>
<feature type="transmembrane region" description="Helical" evidence="1">
    <location>
        <begin position="38"/>
        <end position="56"/>
    </location>
</feature>
<keyword evidence="1" id="KW-0472">Membrane</keyword>
<organism evidence="2 3">
    <name type="scientific">Nitrosomonas communis</name>
    <dbReference type="NCBI Taxonomy" id="44574"/>
    <lineage>
        <taxon>Bacteria</taxon>
        <taxon>Pseudomonadati</taxon>
        <taxon>Pseudomonadota</taxon>
        <taxon>Betaproteobacteria</taxon>
        <taxon>Nitrosomonadales</taxon>
        <taxon>Nitrosomonadaceae</taxon>
        <taxon>Nitrosomonas</taxon>
    </lineage>
</organism>
<reference evidence="2 3" key="1">
    <citation type="submission" date="2016-10" db="EMBL/GenBank/DDBJ databases">
        <authorList>
            <person name="de Groot N.N."/>
        </authorList>
    </citation>
    <scope>NUCLEOTIDE SEQUENCE [LARGE SCALE GENOMIC DNA]</scope>
    <source>
        <strain evidence="2 3">Nm110</strain>
    </source>
</reference>
<evidence type="ECO:0000256" key="1">
    <source>
        <dbReference type="SAM" id="Phobius"/>
    </source>
</evidence>
<dbReference type="InterPro" id="IPR029016">
    <property type="entry name" value="GAF-like_dom_sf"/>
</dbReference>
<dbReference type="Gene3D" id="3.30.70.2880">
    <property type="match status" value="1"/>
</dbReference>
<dbReference type="Gene3D" id="3.30.450.40">
    <property type="match status" value="1"/>
</dbReference>
<feature type="transmembrane region" description="Helical" evidence="1">
    <location>
        <begin position="12"/>
        <end position="32"/>
    </location>
</feature>
<proteinExistence type="predicted"/>
<feature type="transmembrane region" description="Helical" evidence="1">
    <location>
        <begin position="92"/>
        <end position="111"/>
    </location>
</feature>
<dbReference type="RefSeq" id="WP_074667226.1">
    <property type="nucleotide sequence ID" value="NZ_FNNH01000024.1"/>
</dbReference>
<name>A0A1H2VTX1_9PROT</name>